<dbReference type="Proteomes" id="UP000243723">
    <property type="component" value="Unassembled WGS sequence"/>
</dbReference>
<name>A0A2P7ZTX0_9PEZI</name>
<reference evidence="2 3" key="1">
    <citation type="submission" date="2017-05" db="EMBL/GenBank/DDBJ databases">
        <title>Draft genome sequence of Elsinoe australis.</title>
        <authorList>
            <person name="Cheng Q."/>
        </authorList>
    </citation>
    <scope>NUCLEOTIDE SEQUENCE [LARGE SCALE GENOMIC DNA]</scope>
    <source>
        <strain evidence="2 3">NL1</strain>
    </source>
</reference>
<dbReference type="AlphaFoldDB" id="A0A2P7ZTX0"/>
<gene>
    <name evidence="2" type="ORF">B9Z65_2937</name>
</gene>
<keyword evidence="3" id="KW-1185">Reference proteome</keyword>
<sequence>MLRQPRHRRPSFMKNGEQWKAWQTAKPNNTTKHVARPEGGKITYERPPETTRYLYKYELPDELREGLSSSLIKLVDQWTQSAAAVKNDLQHFKKLDLQETDAGWPVKSPIRRLSRADSDPMNEARLITLCSPSPPTSFPSSVSGSFVHTSGNNPGPLRLFTDTDSMFQHKTSTISGAPDTPPYSPDSAVPVSGPVSAAPSDDSDVESLQLDLGGLDVNGISQSFSSDVSSSLASPIAKDPIPHGDTFDPEAWRKFAERYTTDLSDVRKGDLFDMIDRRRCINRKYREICLDGDDDEGEEEKDMTEETKAQFETWWQRMGQKHDKLEARIEAIPLPDLEEVKRIRVLHGLPI</sequence>
<organism evidence="2 3">
    <name type="scientific">Elsinoe australis</name>
    <dbReference type="NCBI Taxonomy" id="40998"/>
    <lineage>
        <taxon>Eukaryota</taxon>
        <taxon>Fungi</taxon>
        <taxon>Dikarya</taxon>
        <taxon>Ascomycota</taxon>
        <taxon>Pezizomycotina</taxon>
        <taxon>Dothideomycetes</taxon>
        <taxon>Dothideomycetidae</taxon>
        <taxon>Myriangiales</taxon>
        <taxon>Elsinoaceae</taxon>
        <taxon>Elsinoe</taxon>
    </lineage>
</organism>
<dbReference type="EMBL" id="NHZQ01000121">
    <property type="protein sequence ID" value="PSK51670.1"/>
    <property type="molecule type" value="Genomic_DNA"/>
</dbReference>
<comment type="caution">
    <text evidence="2">The sequence shown here is derived from an EMBL/GenBank/DDBJ whole genome shotgun (WGS) entry which is preliminary data.</text>
</comment>
<proteinExistence type="predicted"/>
<feature type="compositionally biased region" description="Basic and acidic residues" evidence="1">
    <location>
        <begin position="35"/>
        <end position="45"/>
    </location>
</feature>
<evidence type="ECO:0000313" key="3">
    <source>
        <dbReference type="Proteomes" id="UP000243723"/>
    </source>
</evidence>
<dbReference type="OrthoDB" id="3898724at2759"/>
<feature type="region of interest" description="Disordered" evidence="1">
    <location>
        <begin position="1"/>
        <end position="45"/>
    </location>
</feature>
<feature type="region of interest" description="Disordered" evidence="1">
    <location>
        <begin position="170"/>
        <end position="205"/>
    </location>
</feature>
<feature type="compositionally biased region" description="Basic residues" evidence="1">
    <location>
        <begin position="1"/>
        <end position="11"/>
    </location>
</feature>
<accession>A0A2P7ZTX0</accession>
<evidence type="ECO:0000313" key="2">
    <source>
        <dbReference type="EMBL" id="PSK51670.1"/>
    </source>
</evidence>
<protein>
    <submittedName>
        <fullName evidence="2">Uncharacterized protein</fullName>
    </submittedName>
</protein>
<evidence type="ECO:0000256" key="1">
    <source>
        <dbReference type="SAM" id="MobiDB-lite"/>
    </source>
</evidence>